<evidence type="ECO:0000313" key="3">
    <source>
        <dbReference type="Proteomes" id="UP000030661"/>
    </source>
</evidence>
<sequence>MSIDRSRFCLNRIIYPGLDLEKFFMLTKELGLHSVELRNDLPGEQILDGMTSEEVKALADRHGIQILTINAVQHFNLGSVLDTVYANVKTMLETAAAIGCYGIVLCPHNDVNDTRTAEQFYQETVAALKKVAPLFQESGIIGLVEPLGFEECSLRSKQTAVQAIQESGYHGYRLVHDTFHHYLGPDDTFFPEYTGLVHISGVETDIPTSQIRDGHRILIGEKDIMGNKAQIHTLESQGYTGMYSFEPFSADVQNMPLEKLKQVFAASLEFLIA</sequence>
<evidence type="ECO:0000259" key="1">
    <source>
        <dbReference type="Pfam" id="PF01261"/>
    </source>
</evidence>
<dbReference type="InterPro" id="IPR013022">
    <property type="entry name" value="Xyl_isomerase-like_TIM-brl"/>
</dbReference>
<name>A0A0S6W694_VECG1</name>
<dbReference type="PANTHER" id="PTHR12110">
    <property type="entry name" value="HYDROXYPYRUVATE ISOMERASE"/>
    <property type="match status" value="1"/>
</dbReference>
<dbReference type="STRING" id="1499967.U27_01942"/>
<dbReference type="HOGENOM" id="CLU_067093_0_0_0"/>
<dbReference type="PIRSF" id="PIRSF036778">
    <property type="entry name" value="UCP036778"/>
    <property type="match status" value="1"/>
</dbReference>
<dbReference type="InterPro" id="IPR014621">
    <property type="entry name" value="UCP036778_sugar_epimerase"/>
</dbReference>
<dbReference type="SUPFAM" id="SSF51658">
    <property type="entry name" value="Xylose isomerase-like"/>
    <property type="match status" value="1"/>
</dbReference>
<dbReference type="InterPro" id="IPR036237">
    <property type="entry name" value="Xyl_isomerase-like_sf"/>
</dbReference>
<organism evidence="2">
    <name type="scientific">Vecturithrix granuli</name>
    <dbReference type="NCBI Taxonomy" id="1499967"/>
    <lineage>
        <taxon>Bacteria</taxon>
        <taxon>Candidatus Moduliflexota</taxon>
        <taxon>Candidatus Vecturitrichia</taxon>
        <taxon>Candidatus Vecturitrichales</taxon>
        <taxon>Candidatus Vecturitrichaceae</taxon>
        <taxon>Candidatus Vecturithrix</taxon>
    </lineage>
</organism>
<feature type="domain" description="Xylose isomerase-like TIM barrel" evidence="1">
    <location>
        <begin position="26"/>
        <end position="271"/>
    </location>
</feature>
<keyword evidence="3" id="KW-1185">Reference proteome</keyword>
<dbReference type="EMBL" id="DF820463">
    <property type="protein sequence ID" value="GAK55111.1"/>
    <property type="molecule type" value="Genomic_DNA"/>
</dbReference>
<dbReference type="AlphaFoldDB" id="A0A0S6W694"/>
<dbReference type="eggNOG" id="COG4130">
    <property type="taxonomic scope" value="Bacteria"/>
</dbReference>
<reference evidence="2" key="1">
    <citation type="journal article" date="2015" name="PeerJ">
        <title>First genomic representation of candidate bacterial phylum KSB3 points to enhanced environmental sensing as a trigger of wastewater bulking.</title>
        <authorList>
            <person name="Sekiguchi Y."/>
            <person name="Ohashi A."/>
            <person name="Parks D.H."/>
            <person name="Yamauchi T."/>
            <person name="Tyson G.W."/>
            <person name="Hugenholtz P."/>
        </authorList>
    </citation>
    <scope>NUCLEOTIDE SEQUENCE [LARGE SCALE GENOMIC DNA]</scope>
</reference>
<protein>
    <recommendedName>
        <fullName evidence="1">Xylose isomerase-like TIM barrel domain-containing protein</fullName>
    </recommendedName>
</protein>
<dbReference type="Gene3D" id="3.20.20.150">
    <property type="entry name" value="Divalent-metal-dependent TIM barrel enzymes"/>
    <property type="match status" value="1"/>
</dbReference>
<proteinExistence type="predicted"/>
<dbReference type="PANTHER" id="PTHR12110:SF21">
    <property type="entry name" value="XYLOSE ISOMERASE-LIKE TIM BARREL DOMAIN-CONTAINING PROTEIN"/>
    <property type="match status" value="1"/>
</dbReference>
<accession>A0A0S6W694</accession>
<gene>
    <name evidence="2" type="ORF">U27_01942</name>
</gene>
<evidence type="ECO:0000313" key="2">
    <source>
        <dbReference type="EMBL" id="GAK55111.1"/>
    </source>
</evidence>
<dbReference type="InterPro" id="IPR050312">
    <property type="entry name" value="IolE/XylAMocC-like"/>
</dbReference>
<dbReference type="Pfam" id="PF01261">
    <property type="entry name" value="AP_endonuc_2"/>
    <property type="match status" value="1"/>
</dbReference>
<dbReference type="Proteomes" id="UP000030661">
    <property type="component" value="Unassembled WGS sequence"/>
</dbReference>